<dbReference type="HAMAP" id="MF_01101">
    <property type="entry name" value="UPF0208"/>
    <property type="match status" value="1"/>
</dbReference>
<evidence type="ECO:0000256" key="7">
    <source>
        <dbReference type="ARBA" id="ARBA00023136"/>
    </source>
</evidence>
<sequence>MLRSSGPIRWIQIFQRGQTYMKTWPNEKRLSAVFPENRITTATRFGVRFMPPVAIFTLAWQIAMSGQLGPAVATAIFACSLPMQGLWWLGQRSISTLPPSLKQWFLQLREKLAEAGQEFAPLEQEPTYQHLAELLKHAFNQLDKTFLDEL</sequence>
<protein>
    <recommendedName>
        <fullName evidence="8">UPF0208 membrane protein I2492_12445</fullName>
    </recommendedName>
</protein>
<dbReference type="GO" id="GO:0005886">
    <property type="term" value="C:plasma membrane"/>
    <property type="evidence" value="ECO:0007669"/>
    <property type="project" value="UniProtKB-SubCell"/>
</dbReference>
<evidence type="ECO:0000256" key="1">
    <source>
        <dbReference type="ARBA" id="ARBA00004429"/>
    </source>
</evidence>
<dbReference type="OrthoDB" id="7066670at2"/>
<evidence type="ECO:0000313" key="11">
    <source>
        <dbReference type="Proteomes" id="UP000807542"/>
    </source>
</evidence>
<keyword evidence="3 8" id="KW-1003">Cell membrane</keyword>
<proteinExistence type="inferred from homology"/>
<feature type="transmembrane region" description="Helical" evidence="8">
    <location>
        <begin position="69"/>
        <end position="89"/>
    </location>
</feature>
<dbReference type="NCBIfam" id="NF002493">
    <property type="entry name" value="PRK01816.1"/>
    <property type="match status" value="1"/>
</dbReference>
<organism evidence="10 11">
    <name type="scientific">Limnobaculum xujianqingii</name>
    <dbReference type="NCBI Taxonomy" id="2738837"/>
    <lineage>
        <taxon>Bacteria</taxon>
        <taxon>Pseudomonadati</taxon>
        <taxon>Pseudomonadota</taxon>
        <taxon>Gammaproteobacteria</taxon>
        <taxon>Enterobacterales</taxon>
        <taxon>Budviciaceae</taxon>
        <taxon>Limnobaculum</taxon>
    </lineage>
</organism>
<keyword evidence="6 8" id="KW-1133">Transmembrane helix</keyword>
<evidence type="ECO:0000256" key="8">
    <source>
        <dbReference type="HAMAP-Rule" id="MF_01101"/>
    </source>
</evidence>
<gene>
    <name evidence="10" type="ORF">I2492_12445</name>
    <name evidence="9" type="ORF">I2493_13260</name>
</gene>
<dbReference type="AlphaFoldDB" id="A0A9D7AJA4"/>
<feature type="transmembrane region" description="Helical" evidence="8">
    <location>
        <begin position="45"/>
        <end position="63"/>
    </location>
</feature>
<dbReference type="RefSeq" id="WP_140919351.1">
    <property type="nucleotide sequence ID" value="NZ_JABMLK010000001.1"/>
</dbReference>
<evidence type="ECO:0000313" key="10">
    <source>
        <dbReference type="EMBL" id="MBK5177128.1"/>
    </source>
</evidence>
<dbReference type="Proteomes" id="UP000807542">
    <property type="component" value="Unassembled WGS sequence"/>
</dbReference>
<name>A0A9D7AJA4_9GAMM</name>
<dbReference type="EMBL" id="JADRCQ010000003">
    <property type="protein sequence ID" value="MBK5073978.1"/>
    <property type="molecule type" value="Genomic_DNA"/>
</dbReference>
<keyword evidence="12" id="KW-1185">Reference proteome</keyword>
<evidence type="ECO:0000256" key="6">
    <source>
        <dbReference type="ARBA" id="ARBA00022989"/>
    </source>
</evidence>
<evidence type="ECO:0000256" key="4">
    <source>
        <dbReference type="ARBA" id="ARBA00022519"/>
    </source>
</evidence>
<keyword evidence="4" id="KW-0997">Cell inner membrane</keyword>
<keyword evidence="5 8" id="KW-0812">Transmembrane</keyword>
<dbReference type="EMBL" id="JADRCP010000003">
    <property type="protein sequence ID" value="MBK5177128.1"/>
    <property type="molecule type" value="Genomic_DNA"/>
</dbReference>
<evidence type="ECO:0000313" key="12">
    <source>
        <dbReference type="Proteomes" id="UP001296969"/>
    </source>
</evidence>
<comment type="similarity">
    <text evidence="2 8">Belongs to the UPF0208 family.</text>
</comment>
<accession>A0A9D7AJA4</accession>
<evidence type="ECO:0000256" key="5">
    <source>
        <dbReference type="ARBA" id="ARBA00022692"/>
    </source>
</evidence>
<comment type="caution">
    <text evidence="10">The sequence shown here is derived from an EMBL/GenBank/DDBJ whole genome shotgun (WGS) entry which is preliminary data.</text>
</comment>
<comment type="subcellular location">
    <subcellularLocation>
        <location evidence="1">Cell inner membrane</location>
        <topology evidence="1">Multi-pass membrane protein</topology>
    </subcellularLocation>
    <subcellularLocation>
        <location evidence="8">Cell membrane</location>
        <topology evidence="8">Multi-pass membrane protein</topology>
    </subcellularLocation>
</comment>
<keyword evidence="7 8" id="KW-0472">Membrane</keyword>
<evidence type="ECO:0000313" key="9">
    <source>
        <dbReference type="EMBL" id="MBK5073978.1"/>
    </source>
</evidence>
<dbReference type="Proteomes" id="UP001296969">
    <property type="component" value="Unassembled WGS sequence"/>
</dbReference>
<reference evidence="10 12" key="1">
    <citation type="submission" date="2020-11" db="EMBL/GenBank/DDBJ databases">
        <title>Insectihabitans protaetiae gen. nov. sp. nov. and Insectihabitans allomyrinae sp. nov., isolated from larvae of Protaetia brevitarsis seulensis and Allomyrina dichotoma, respectively.</title>
        <authorList>
            <person name="Lee S.D."/>
            <person name="Byeon Y.-S."/>
            <person name="Kim S.-M."/>
            <person name="Yang H.L."/>
            <person name="Kim I.S."/>
        </authorList>
    </citation>
    <scope>NUCLEOTIDE SEQUENCE</scope>
    <source>
        <strain evidence="10">CWB-B4</strain>
        <strain evidence="9 12">CWB-B43</strain>
    </source>
</reference>
<evidence type="ECO:0000256" key="3">
    <source>
        <dbReference type="ARBA" id="ARBA00022475"/>
    </source>
</evidence>
<dbReference type="InterPro" id="IPR007334">
    <property type="entry name" value="UPF0208"/>
</dbReference>
<dbReference type="Pfam" id="PF04217">
    <property type="entry name" value="DUF412"/>
    <property type="match status" value="1"/>
</dbReference>
<evidence type="ECO:0000256" key="2">
    <source>
        <dbReference type="ARBA" id="ARBA00009474"/>
    </source>
</evidence>